<reference evidence="1 2" key="2">
    <citation type="journal article" date="2022" name="Mol. Ecol. Resour.">
        <title>The genomes of chicory, endive, great burdock and yacon provide insights into Asteraceae paleo-polyploidization history and plant inulin production.</title>
        <authorList>
            <person name="Fan W."/>
            <person name="Wang S."/>
            <person name="Wang H."/>
            <person name="Wang A."/>
            <person name="Jiang F."/>
            <person name="Liu H."/>
            <person name="Zhao H."/>
            <person name="Xu D."/>
            <person name="Zhang Y."/>
        </authorList>
    </citation>
    <scope>NUCLEOTIDE SEQUENCE [LARGE SCALE GENOMIC DNA]</scope>
    <source>
        <strain evidence="2">cv. Punajuju</strain>
        <tissue evidence="1">Leaves</tissue>
    </source>
</reference>
<dbReference type="EMBL" id="CM042015">
    <property type="protein sequence ID" value="KAI3710981.1"/>
    <property type="molecule type" value="Genomic_DNA"/>
</dbReference>
<gene>
    <name evidence="1" type="ORF">L2E82_40782</name>
</gene>
<evidence type="ECO:0000313" key="2">
    <source>
        <dbReference type="Proteomes" id="UP001055811"/>
    </source>
</evidence>
<accession>A0ACB9ANA5</accession>
<keyword evidence="2" id="KW-1185">Reference proteome</keyword>
<comment type="caution">
    <text evidence="1">The sequence shown here is derived from an EMBL/GenBank/DDBJ whole genome shotgun (WGS) entry which is preliminary data.</text>
</comment>
<evidence type="ECO:0000313" key="1">
    <source>
        <dbReference type="EMBL" id="KAI3710981.1"/>
    </source>
</evidence>
<protein>
    <submittedName>
        <fullName evidence="1">Uncharacterized protein</fullName>
    </submittedName>
</protein>
<name>A0ACB9ANA5_CICIN</name>
<sequence>MCAIARQKIPSLTSVYADTDVLMFQLIATAASNAWSRWWGWANGDDDVSSIILIIAAMLSIFWLVWMLISKDTHPPLPPGPRSLPLVGNLLSLDPELHSYFATLAKTYGPISRLWLGKKLGILITSPALAREVLKLNDTTFANRDIPVAGVEAAYGGNDIVWSPYGDQWRMLRKIVVREMLSNHTLDSVYPLRRREIRNTINYLYNRAGTSVNVGEQMFLTVLNVVTGMMWGGTVKAEDRESLGAEFRQVINEMTGYLGMPNLSDFYPGLARFDLQGIQKSMKVLAKKFDAIFETMIDQRRKMGGDGNKDFLQFLLQREDDKDSKTPFTMEHLKALLMDMVVGGTDTTSNTVEFALAEMMNQPEILKKAQEELETVVGKDNIVEESHINKLPYLYAVMKEVLRMHPTLPLLVPHCPSESCVIGGFMVPKGARVFINAWAIHRDPAIWENPSEFHPERFLVSEWDYSGNDFNYFPFGSGRRICAGTAMAERMFMFLLASLIHSFDWKLGPGEKHDLSEKFGIVLKKKVALMAIPTPREWESEMRKSVEMDFASTMMGLVQNGTPSISFFHLDWLRPMIPRTLKNQDDNDQTSTNGGVWGFDKQMFINFNITSLLLITAMSKLIAAPVSDAWSRWWGIGNGDEQVASTILIIAAILSIIWLVWILITKDTHPPLPPGPRSLPLVGNLLSLDPELHSYFAALSKTYGPISRIWLGKRVGIVINSPALAREVLKLNDTTFSNRDVPVAGMEITYGGNDIVWSPYGDQWRMLRRICVREMLSNQTLDSVYSLRRKEIRNTVNYLYHRVGSPVNIGEQMFLTVLNVITSMMWGGTVKVEDRESLGAEFRQVISEMTRYLGIPNLSDFYPGLARFDLQGVKRNMKVLAKRFDGIFETMIDQRRQMGGNENTDFLQFLLQLKDDSDSKIPFTMKHLKALLMDMVVGGTDTTSNTIEFALAEMMNQPRILKKAQQELETVVGKENIVEESHINNLPYLYAIMKEVLRLHPTLPLLIPRSPSESCVIGGYMVPKSARMFINAWSIHRDPTIWENPLEFRPERFLDSKWEYNGNDFSYLPFGSGRRICAGLAMAERMFMFLLASLIHSFDWELGPGEKHDLSEKFGIVLKKKVALVAIPTPRFSSPTMYE</sequence>
<dbReference type="Proteomes" id="UP001055811">
    <property type="component" value="Linkage Group LG07"/>
</dbReference>
<organism evidence="1 2">
    <name type="scientific">Cichorium intybus</name>
    <name type="common">Chicory</name>
    <dbReference type="NCBI Taxonomy" id="13427"/>
    <lineage>
        <taxon>Eukaryota</taxon>
        <taxon>Viridiplantae</taxon>
        <taxon>Streptophyta</taxon>
        <taxon>Embryophyta</taxon>
        <taxon>Tracheophyta</taxon>
        <taxon>Spermatophyta</taxon>
        <taxon>Magnoliopsida</taxon>
        <taxon>eudicotyledons</taxon>
        <taxon>Gunneridae</taxon>
        <taxon>Pentapetalae</taxon>
        <taxon>asterids</taxon>
        <taxon>campanulids</taxon>
        <taxon>Asterales</taxon>
        <taxon>Asteraceae</taxon>
        <taxon>Cichorioideae</taxon>
        <taxon>Cichorieae</taxon>
        <taxon>Cichoriinae</taxon>
        <taxon>Cichorium</taxon>
    </lineage>
</organism>
<proteinExistence type="predicted"/>
<reference evidence="2" key="1">
    <citation type="journal article" date="2022" name="Mol. Ecol. Resour.">
        <title>The genomes of chicory, endive, great burdock and yacon provide insights into Asteraceae palaeo-polyploidization history and plant inulin production.</title>
        <authorList>
            <person name="Fan W."/>
            <person name="Wang S."/>
            <person name="Wang H."/>
            <person name="Wang A."/>
            <person name="Jiang F."/>
            <person name="Liu H."/>
            <person name="Zhao H."/>
            <person name="Xu D."/>
            <person name="Zhang Y."/>
        </authorList>
    </citation>
    <scope>NUCLEOTIDE SEQUENCE [LARGE SCALE GENOMIC DNA]</scope>
    <source>
        <strain evidence="2">cv. Punajuju</strain>
    </source>
</reference>